<dbReference type="RefSeq" id="WP_301711078.1">
    <property type="nucleotide sequence ID" value="NZ_SDWY01000002.1"/>
</dbReference>
<name>A0AAJ1RCE2_9LACO</name>
<sequence>MKITPGFYDAHLTGGPSQYFSIDGLTPQLDEKGMLLTKTLNLALESGRTVRLTPSKFSPLRKQNNSFIITNPGHYLPEVQIPVGTYRVTYEGNMAVEDPHSVVGKPGTMLAVSLTNYDGSTITQSTDKDHFLVGLYKGPNKHDAGQKQGLLQIQKNRLLQVSMTNVIDSNTRILLTPVKK</sequence>
<gene>
    <name evidence="1" type="ORF">EVC35_04050</name>
</gene>
<dbReference type="EMBL" id="SDWY01000002">
    <property type="protein sequence ID" value="MDN6900177.1"/>
    <property type="molecule type" value="Genomic_DNA"/>
</dbReference>
<organism evidence="1 2">
    <name type="scientific">Oenococcus sicerae</name>
    <dbReference type="NCBI Taxonomy" id="2203724"/>
    <lineage>
        <taxon>Bacteria</taxon>
        <taxon>Bacillati</taxon>
        <taxon>Bacillota</taxon>
        <taxon>Bacilli</taxon>
        <taxon>Lactobacillales</taxon>
        <taxon>Lactobacillaceae</taxon>
        <taxon>Oenococcus</taxon>
    </lineage>
</organism>
<dbReference type="Proteomes" id="UP001167919">
    <property type="component" value="Unassembled WGS sequence"/>
</dbReference>
<evidence type="ECO:0000313" key="1">
    <source>
        <dbReference type="EMBL" id="MDN6900177.1"/>
    </source>
</evidence>
<reference evidence="1" key="1">
    <citation type="submission" date="2019-01" db="EMBL/GenBank/DDBJ databases">
        <title>Oenococcus sicerae UCMA17102.</title>
        <authorList>
            <person name="Cousin F.J."/>
            <person name="Le Guellec R."/>
            <person name="Cretenet M."/>
        </authorList>
    </citation>
    <scope>NUCLEOTIDE SEQUENCE</scope>
    <source>
        <strain evidence="1">UCMA17102</strain>
    </source>
</reference>
<evidence type="ECO:0000313" key="2">
    <source>
        <dbReference type="Proteomes" id="UP001167919"/>
    </source>
</evidence>
<proteinExistence type="predicted"/>
<dbReference type="AlphaFoldDB" id="A0AAJ1RCE2"/>
<comment type="caution">
    <text evidence="1">The sequence shown here is derived from an EMBL/GenBank/DDBJ whole genome shotgun (WGS) entry which is preliminary data.</text>
</comment>
<accession>A0AAJ1RCE2</accession>
<protein>
    <submittedName>
        <fullName evidence="1">Uncharacterized protein</fullName>
    </submittedName>
</protein>